<organism evidence="1 2">
    <name type="scientific">Camellia lanceoleosa</name>
    <dbReference type="NCBI Taxonomy" id="1840588"/>
    <lineage>
        <taxon>Eukaryota</taxon>
        <taxon>Viridiplantae</taxon>
        <taxon>Streptophyta</taxon>
        <taxon>Embryophyta</taxon>
        <taxon>Tracheophyta</taxon>
        <taxon>Spermatophyta</taxon>
        <taxon>Magnoliopsida</taxon>
        <taxon>eudicotyledons</taxon>
        <taxon>Gunneridae</taxon>
        <taxon>Pentapetalae</taxon>
        <taxon>asterids</taxon>
        <taxon>Ericales</taxon>
        <taxon>Theaceae</taxon>
        <taxon>Camellia</taxon>
    </lineage>
</organism>
<name>A0ACC0FB54_9ERIC</name>
<protein>
    <submittedName>
        <fullName evidence="1">ABC transporter A family member 2</fullName>
    </submittedName>
</protein>
<evidence type="ECO:0000313" key="1">
    <source>
        <dbReference type="EMBL" id="KAI7985765.1"/>
    </source>
</evidence>
<keyword evidence="2" id="KW-1185">Reference proteome</keyword>
<gene>
    <name evidence="1" type="ORF">LOK49_LG14G00736</name>
</gene>
<comment type="caution">
    <text evidence="1">The sequence shown here is derived from an EMBL/GenBank/DDBJ whole genome shotgun (WGS) entry which is preliminary data.</text>
</comment>
<dbReference type="Proteomes" id="UP001060215">
    <property type="component" value="Chromosome 15"/>
</dbReference>
<reference evidence="1 2" key="1">
    <citation type="journal article" date="2022" name="Plant J.">
        <title>Chromosome-level genome of Camellia lanceoleosa provides a valuable resource for understanding genome evolution and self-incompatibility.</title>
        <authorList>
            <person name="Gong W."/>
            <person name="Xiao S."/>
            <person name="Wang L."/>
            <person name="Liao Z."/>
            <person name="Chang Y."/>
            <person name="Mo W."/>
            <person name="Hu G."/>
            <person name="Li W."/>
            <person name="Zhao G."/>
            <person name="Zhu H."/>
            <person name="Hu X."/>
            <person name="Ji K."/>
            <person name="Xiang X."/>
            <person name="Song Q."/>
            <person name="Yuan D."/>
            <person name="Jin S."/>
            <person name="Zhang L."/>
        </authorList>
    </citation>
    <scope>NUCLEOTIDE SEQUENCE [LARGE SCALE GENOMIC DNA]</scope>
    <source>
        <strain evidence="1">SQ_2022a</strain>
    </source>
</reference>
<dbReference type="EMBL" id="CM045772">
    <property type="protein sequence ID" value="KAI7985765.1"/>
    <property type="molecule type" value="Genomic_DNA"/>
</dbReference>
<proteinExistence type="predicted"/>
<accession>A0ACC0FB54</accession>
<evidence type="ECO:0000313" key="2">
    <source>
        <dbReference type="Proteomes" id="UP001060215"/>
    </source>
</evidence>
<sequence>MELQSGLGLLIQQYKALLKKNIILSWRNRRSTIAQLLSPFFFVFLLYAISQALANQPNSVYDPQPLLAPPIPPCEDKFFITLPCFDFAWSGNDTALVVSIVDRIMNNNPARPIPPNKVKSFRTKKEVDEWLYNNPTHCPGALHFAVRNKTVISYGVQTNSTQIAKRNQNEDPTFKFQVPLQIAAEREIARTLIGDPNFSWVVSLKEFAHPGLGASLNDPNEQAKLKSKLIQEAGPAFFLAIAMFGFVFQISSLVTEKELKLRQAMTMMGLYDTAYWLSWLTWETLFALFSSLLTVLCGMMFQFPFFTRNSFAIVFLVFFLFQFSMIGFAFTLSTVIQRSSAATTMGFLIFILGFMGQMLRLTGFPYKKKVAVIYRIMWSLFPPNLLSKAIELLAFATATAKSDGISWSKRSECSVPDCVITINGILIWFLATFCIWFVLALYLDNIIPNSSGVRKSIIYFLNPGYWTGKGRNKVEDGSIFSFLNSVPQVEHKTPDDEDVFEEENTVKQQAKEGIVDPNVAVQIRGLVKTYPGKIEIGCCKLTRKSHFHAVKGIWLNIPKDQLFCLLGPNGAGKTTSISCLTGIAPVTSGDALIYGHSVRSSVGMTNIRKIIGVCPQFDILWDILTGEEHLHLFASIKGLPDSSIKLVAQKSLAEVRLTEAAQRRAGSYSGGMKRRLSVAIALIGDPKLVILDEPTTGMDPITRRHVWDIIENAKKGRAIILTTHSMEEADILSDRIGIVAKGTLRCIGTSIRLKSRFGSGIVANMSFTDTTTSEEEAIAKTRHEALKKFFKHHLNVVPKEETNYFLSYVIANEKEHLLTNFFAELQERESEFGIADIQLGLTTLEEVFLNVASKAALETATVENNLVTLTLTSGTSMLIPVGVKHIGIPRTESPHNPRGLMVGIYWGQDSNGNLCITGHSDETPIPDKVHNLVLPSPPTRLGHEGPVQGIVLNL</sequence>